<dbReference type="EMBL" id="JAXCEI010000002">
    <property type="protein sequence ID" value="MFA1538573.1"/>
    <property type="molecule type" value="Genomic_DNA"/>
</dbReference>
<comment type="caution">
    <text evidence="2">The sequence shown here is derived from an EMBL/GenBank/DDBJ whole genome shotgun (WGS) entry which is preliminary data.</text>
</comment>
<keyword evidence="3" id="KW-1185">Reference proteome</keyword>
<accession>A0ABV4Q6A7</accession>
<protein>
    <submittedName>
        <fullName evidence="2">Uncharacterized protein</fullName>
    </submittedName>
</protein>
<reference evidence="2 3" key="1">
    <citation type="submission" date="2023-11" db="EMBL/GenBank/DDBJ databases">
        <title>Actinomadura monticuli sp. nov., isolated from volcanic ash.</title>
        <authorList>
            <person name="Lee S.D."/>
            <person name="Yang H."/>
            <person name="Kim I.S."/>
        </authorList>
    </citation>
    <scope>NUCLEOTIDE SEQUENCE [LARGE SCALE GENOMIC DNA]</scope>
    <source>
        <strain evidence="2 3">DLS-62</strain>
    </source>
</reference>
<name>A0ABV4Q6A7_9ACTN</name>
<evidence type="ECO:0000313" key="2">
    <source>
        <dbReference type="EMBL" id="MFA1538573.1"/>
    </source>
</evidence>
<evidence type="ECO:0000313" key="3">
    <source>
        <dbReference type="Proteomes" id="UP001569963"/>
    </source>
</evidence>
<proteinExistence type="predicted"/>
<evidence type="ECO:0000256" key="1">
    <source>
        <dbReference type="SAM" id="MobiDB-lite"/>
    </source>
</evidence>
<dbReference type="RefSeq" id="WP_371947987.1">
    <property type="nucleotide sequence ID" value="NZ_JAXCEI010000002.1"/>
</dbReference>
<organism evidence="2 3">
    <name type="scientific">Actinomadura monticuli</name>
    <dbReference type="NCBI Taxonomy" id="3097367"/>
    <lineage>
        <taxon>Bacteria</taxon>
        <taxon>Bacillati</taxon>
        <taxon>Actinomycetota</taxon>
        <taxon>Actinomycetes</taxon>
        <taxon>Streptosporangiales</taxon>
        <taxon>Thermomonosporaceae</taxon>
        <taxon>Actinomadura</taxon>
    </lineage>
</organism>
<dbReference type="Proteomes" id="UP001569963">
    <property type="component" value="Unassembled WGS sequence"/>
</dbReference>
<feature type="region of interest" description="Disordered" evidence="1">
    <location>
        <begin position="20"/>
        <end position="44"/>
    </location>
</feature>
<sequence length="76" mass="6547">MGAISGELIGGSATCGPWITGAGAAPAGGGRPGGPPAAGGRAAGPVEAGAGVLEASGVPLGCGVGVPGRVGAGVDG</sequence>
<gene>
    <name evidence="2" type="ORF">SM611_06480</name>
</gene>